<comment type="caution">
    <text evidence="1">The sequence shown here is derived from an EMBL/GenBank/DDBJ whole genome shotgun (WGS) entry which is preliminary data.</text>
</comment>
<sequence>MSSSIQKLSLECFDMILNFANPDWYSCIRVNKIWRDRILPKLWSQPFNDTLMPTTPNGVKLMNTYISCLSEKQKEYLNIEGTEMTSPRINYPGYLKELDYEVLEQFTRRWILEKYHFEQDSSINLDIFIDSLGSLETECCNERSQTLLSCLYSMFIEKSTNLTCFSFFSSEELCLDLPMLSMETFLWNLRSFICIIDGYDLHLKNLMEFMETLSKQCQSLEYLDISWINRHGIKICNLLSAIIEKQSSLKEIRLHTDNYVGINRIIEVLVSSQRDCLLTIQFEKVNFGCHYNINGLLDSLKKFNKLKELSLIHCITRGMPVVIISVGRIYNNDIKGKENNGDEH</sequence>
<organism evidence="1 2">
    <name type="scientific">Funneliformis caledonium</name>
    <dbReference type="NCBI Taxonomy" id="1117310"/>
    <lineage>
        <taxon>Eukaryota</taxon>
        <taxon>Fungi</taxon>
        <taxon>Fungi incertae sedis</taxon>
        <taxon>Mucoromycota</taxon>
        <taxon>Glomeromycotina</taxon>
        <taxon>Glomeromycetes</taxon>
        <taxon>Glomerales</taxon>
        <taxon>Glomeraceae</taxon>
        <taxon>Funneliformis</taxon>
    </lineage>
</organism>
<evidence type="ECO:0000313" key="2">
    <source>
        <dbReference type="Proteomes" id="UP000789570"/>
    </source>
</evidence>
<dbReference type="Proteomes" id="UP000789570">
    <property type="component" value="Unassembled WGS sequence"/>
</dbReference>
<dbReference type="OrthoDB" id="2350118at2759"/>
<evidence type="ECO:0000313" key="1">
    <source>
        <dbReference type="EMBL" id="CAG8509711.1"/>
    </source>
</evidence>
<gene>
    <name evidence="1" type="ORF">FCALED_LOCUS4130</name>
</gene>
<reference evidence="1" key="1">
    <citation type="submission" date="2021-06" db="EMBL/GenBank/DDBJ databases">
        <authorList>
            <person name="Kallberg Y."/>
            <person name="Tangrot J."/>
            <person name="Rosling A."/>
        </authorList>
    </citation>
    <scope>NUCLEOTIDE SEQUENCE</scope>
    <source>
        <strain evidence="1">UK204</strain>
    </source>
</reference>
<name>A0A9N8ZX43_9GLOM</name>
<dbReference type="EMBL" id="CAJVPQ010000782">
    <property type="protein sequence ID" value="CAG8509711.1"/>
    <property type="molecule type" value="Genomic_DNA"/>
</dbReference>
<keyword evidence="2" id="KW-1185">Reference proteome</keyword>
<accession>A0A9N8ZX43</accession>
<dbReference type="AlphaFoldDB" id="A0A9N8ZX43"/>
<protein>
    <submittedName>
        <fullName evidence="1">3293_t:CDS:1</fullName>
    </submittedName>
</protein>
<proteinExistence type="predicted"/>